<dbReference type="AlphaFoldDB" id="A0A1I3CA44"/>
<reference evidence="4 5" key="1">
    <citation type="submission" date="2016-10" db="EMBL/GenBank/DDBJ databases">
        <authorList>
            <person name="de Groot N.N."/>
        </authorList>
    </citation>
    <scope>NUCLEOTIDE SEQUENCE [LARGE SCALE GENOMIC DNA]</scope>
    <source>
        <strain evidence="4 5">DSM 27630</strain>
    </source>
</reference>
<dbReference type="RefSeq" id="WP_177186185.1">
    <property type="nucleotide sequence ID" value="NZ_FOQE01000015.1"/>
</dbReference>
<sequence length="392" mass="46342">MLKALDTQHRLINAEIAKEKEHFYCPSCHETVFLKKGTFKQPHFAHYQHSECQAFSEGESEEHLLGKKCLYEWFEKQHIPCQMEAYLPELSQRPDLLIWPPGGKPTAIEFQCSSLSTKRMIERTKGYQMNGYEVFWIMGKKFHLHHKISSFQRLFLKNGEVARNVYLQFNSETTELKILTNLGVYPSSTSIFYDTFTFCLHDKPITLDELKWIVQHGKAKNKEHFSLLKSHDYLNKGRLFQDAKMVQFQKYIYCKGYSLISLPLEVYIPIKNDIYIQSISHYWKFILLDWVISQGIGQVIDRFQFEQKIKQMIIEKKIAFYTLPCLSKDITHQTWKQFVSVLIAQQILLPVSSDAWLIRKKPYLFQSESEKLAIFKKQDERTMTKQHSLNLK</sequence>
<organism evidence="4 5">
    <name type="scientific">Pisciglobus halotolerans</name>
    <dbReference type="NCBI Taxonomy" id="745365"/>
    <lineage>
        <taxon>Bacteria</taxon>
        <taxon>Bacillati</taxon>
        <taxon>Bacillota</taxon>
        <taxon>Bacilli</taxon>
        <taxon>Lactobacillales</taxon>
        <taxon>Carnobacteriaceae</taxon>
    </lineage>
</organism>
<gene>
    <name evidence="4" type="ORF">SAMN04489868_11513</name>
</gene>
<dbReference type="PIRSF" id="PIRSF007487">
    <property type="entry name" value="Competence-induced_CoiA_bac"/>
    <property type="match status" value="1"/>
</dbReference>
<dbReference type="InterPro" id="IPR021176">
    <property type="entry name" value="Competence-induced_CoiA"/>
</dbReference>
<proteinExistence type="predicted"/>
<dbReference type="InterPro" id="IPR010330">
    <property type="entry name" value="CoiA_nuc"/>
</dbReference>
<feature type="domain" description="Competence protein CoiA C-terminal" evidence="3">
    <location>
        <begin position="230"/>
        <end position="361"/>
    </location>
</feature>
<dbReference type="Proteomes" id="UP000198668">
    <property type="component" value="Unassembled WGS sequence"/>
</dbReference>
<dbReference type="InterPro" id="IPR057253">
    <property type="entry name" value="CoiA-like_N"/>
</dbReference>
<evidence type="ECO:0000259" key="2">
    <source>
        <dbReference type="Pfam" id="PF25164"/>
    </source>
</evidence>
<dbReference type="EMBL" id="FOQE01000015">
    <property type="protein sequence ID" value="SFH70911.1"/>
    <property type="molecule type" value="Genomic_DNA"/>
</dbReference>
<evidence type="ECO:0000313" key="5">
    <source>
        <dbReference type="Proteomes" id="UP000198668"/>
    </source>
</evidence>
<dbReference type="Pfam" id="PF06054">
    <property type="entry name" value="CoiA_nuc"/>
    <property type="match status" value="1"/>
</dbReference>
<feature type="domain" description="Competence protein CoiA-like N-terminal" evidence="2">
    <location>
        <begin position="17"/>
        <end position="55"/>
    </location>
</feature>
<keyword evidence="5" id="KW-1185">Reference proteome</keyword>
<accession>A0A1I3CA44</accession>
<name>A0A1I3CA44_9LACT</name>
<protein>
    <submittedName>
        <fullName evidence="4">Competence protein CoiA</fullName>
    </submittedName>
</protein>
<dbReference type="Pfam" id="PF25164">
    <property type="entry name" value="CoiA_N"/>
    <property type="match status" value="1"/>
</dbReference>
<feature type="domain" description="Competence protein CoiA nuclease-like" evidence="1">
    <location>
        <begin position="59"/>
        <end position="195"/>
    </location>
</feature>
<evidence type="ECO:0000259" key="3">
    <source>
        <dbReference type="Pfam" id="PF25166"/>
    </source>
</evidence>
<evidence type="ECO:0000313" key="4">
    <source>
        <dbReference type="EMBL" id="SFH70911.1"/>
    </source>
</evidence>
<evidence type="ECO:0000259" key="1">
    <source>
        <dbReference type="Pfam" id="PF06054"/>
    </source>
</evidence>
<dbReference type="InterPro" id="IPR057252">
    <property type="entry name" value="CoiA_C"/>
</dbReference>
<dbReference type="Pfam" id="PF25166">
    <property type="entry name" value="CoiA_C"/>
    <property type="match status" value="1"/>
</dbReference>